<dbReference type="Gene3D" id="3.40.630.30">
    <property type="match status" value="1"/>
</dbReference>
<dbReference type="PANTHER" id="PTHR47403:SF2">
    <property type="entry name" value="N-ACETYLTRANSFERASE 16,-LIKE"/>
    <property type="match status" value="1"/>
</dbReference>
<dbReference type="PANTHER" id="PTHR47403">
    <property type="entry name" value="LOC100145250 PROTEIN"/>
    <property type="match status" value="1"/>
</dbReference>
<protein>
    <recommendedName>
        <fullName evidence="1">Histidine N-acetyltransferase C-terminal domain-containing protein</fullName>
    </recommendedName>
</protein>
<keyword evidence="3" id="KW-1185">Reference proteome</keyword>
<dbReference type="GeneTree" id="ENSGT00940000165408"/>
<dbReference type="InterPro" id="IPR056483">
    <property type="entry name" value="Hisat_C"/>
</dbReference>
<evidence type="ECO:0000259" key="1">
    <source>
        <dbReference type="Pfam" id="PF24066"/>
    </source>
</evidence>
<proteinExistence type="predicted"/>
<sequence>MAISKGIFDGNDYLPHFYQEWMTEPNRVVIVARKGRKLVALESRVVVDGGNTVVLQGLRVCPSEAGHGLASVLHRFCDSYMKKLYPSIRMRHLITYDYVASEKLSKFNLLAKRVVLSFYGEAESFFTLTSTLKAKLVAENRPGGSDFKTCALETEDQLRSVILDPDLPSMLQLPGGAIIQDWQPLMPTETNMEILRRQNLSWFAARAGKKILFLSLHTPPYPIPYNNGSLCLNIDLFGTDTVLAKEAVVAHLERSKGQLRGGVVMHVYMHTSLWEDLREFCQGVSGLKQLEKRGQKFFEEKI</sequence>
<evidence type="ECO:0000313" key="3">
    <source>
        <dbReference type="Proteomes" id="UP000694580"/>
    </source>
</evidence>
<dbReference type="Pfam" id="PF24066">
    <property type="entry name" value="Hisat_C"/>
    <property type="match status" value="1"/>
</dbReference>
<evidence type="ECO:0000313" key="2">
    <source>
        <dbReference type="Ensembl" id="ENSDCDP00010039465.1"/>
    </source>
</evidence>
<reference evidence="2" key="2">
    <citation type="submission" date="2025-08" db="UniProtKB">
        <authorList>
            <consortium name="Ensembl"/>
        </authorList>
    </citation>
    <scope>IDENTIFICATION</scope>
</reference>
<dbReference type="AlphaFoldDB" id="A0AAY4D1Q5"/>
<accession>A0AAY4D1Q5</accession>
<name>A0AAY4D1Q5_9TELE</name>
<organism evidence="2 3">
    <name type="scientific">Denticeps clupeoides</name>
    <name type="common">denticle herring</name>
    <dbReference type="NCBI Taxonomy" id="299321"/>
    <lineage>
        <taxon>Eukaryota</taxon>
        <taxon>Metazoa</taxon>
        <taxon>Chordata</taxon>
        <taxon>Craniata</taxon>
        <taxon>Vertebrata</taxon>
        <taxon>Euteleostomi</taxon>
        <taxon>Actinopterygii</taxon>
        <taxon>Neopterygii</taxon>
        <taxon>Teleostei</taxon>
        <taxon>Clupei</taxon>
        <taxon>Clupeiformes</taxon>
        <taxon>Denticipitoidei</taxon>
        <taxon>Denticipitidae</taxon>
        <taxon>Denticeps</taxon>
    </lineage>
</organism>
<reference evidence="2" key="3">
    <citation type="submission" date="2025-09" db="UniProtKB">
        <authorList>
            <consortium name="Ensembl"/>
        </authorList>
    </citation>
    <scope>IDENTIFICATION</scope>
</reference>
<gene>
    <name evidence="2" type="primary">LOC114795182</name>
</gene>
<dbReference type="InterPro" id="IPR016181">
    <property type="entry name" value="Acyl_CoA_acyltransferase"/>
</dbReference>
<feature type="domain" description="Histidine N-acetyltransferase C-terminal" evidence="1">
    <location>
        <begin position="149"/>
        <end position="270"/>
    </location>
</feature>
<dbReference type="SUPFAM" id="SSF55729">
    <property type="entry name" value="Acyl-CoA N-acyltransferases (Nat)"/>
    <property type="match status" value="1"/>
</dbReference>
<dbReference type="Proteomes" id="UP000694580">
    <property type="component" value="Chromosome 1"/>
</dbReference>
<dbReference type="Ensembl" id="ENSDCDT00010049243.1">
    <property type="protein sequence ID" value="ENSDCDP00010039465.1"/>
    <property type="gene ID" value="ENSDCDG00010025389.1"/>
</dbReference>
<reference evidence="2 3" key="1">
    <citation type="submission" date="2020-06" db="EMBL/GenBank/DDBJ databases">
        <authorList>
            <consortium name="Wellcome Sanger Institute Data Sharing"/>
        </authorList>
    </citation>
    <scope>NUCLEOTIDE SEQUENCE [LARGE SCALE GENOMIC DNA]</scope>
</reference>